<evidence type="ECO:0000313" key="3">
    <source>
        <dbReference type="Proteomes" id="UP000299102"/>
    </source>
</evidence>
<reference evidence="2 3" key="1">
    <citation type="journal article" date="2019" name="Commun. Biol.">
        <title>The bagworm genome reveals a unique fibroin gene that provides high tensile strength.</title>
        <authorList>
            <person name="Kono N."/>
            <person name="Nakamura H."/>
            <person name="Ohtoshi R."/>
            <person name="Tomita M."/>
            <person name="Numata K."/>
            <person name="Arakawa K."/>
        </authorList>
    </citation>
    <scope>NUCLEOTIDE SEQUENCE [LARGE SCALE GENOMIC DNA]</scope>
</reference>
<gene>
    <name evidence="2" type="ORF">EVAR_91208_1</name>
</gene>
<keyword evidence="3" id="KW-1185">Reference proteome</keyword>
<feature type="transmembrane region" description="Helical" evidence="1">
    <location>
        <begin position="61"/>
        <end position="79"/>
    </location>
</feature>
<protein>
    <submittedName>
        <fullName evidence="2">Uncharacterized protein</fullName>
    </submittedName>
</protein>
<evidence type="ECO:0000313" key="2">
    <source>
        <dbReference type="EMBL" id="GBP95232.1"/>
    </source>
</evidence>
<keyword evidence="1" id="KW-0812">Transmembrane</keyword>
<dbReference type="EMBL" id="BGZK01002601">
    <property type="protein sequence ID" value="GBP95232.1"/>
    <property type="molecule type" value="Genomic_DNA"/>
</dbReference>
<keyword evidence="1" id="KW-1133">Transmembrane helix</keyword>
<dbReference type="AlphaFoldDB" id="A0A4C2A601"/>
<evidence type="ECO:0000256" key="1">
    <source>
        <dbReference type="SAM" id="Phobius"/>
    </source>
</evidence>
<sequence>MRNNQEEPKHSDFRRPHSWLTVTVTFIVTFLILVLNPASGRKIYQRSLSQARQLNKFRKQLLVVAAAVANAAWLTKVNISKLFFSFSDNGNNDNLNVTVDVVMMFEDVGL</sequence>
<dbReference type="Proteomes" id="UP000299102">
    <property type="component" value="Unassembled WGS sequence"/>
</dbReference>
<organism evidence="2 3">
    <name type="scientific">Eumeta variegata</name>
    <name type="common">Bagworm moth</name>
    <name type="synonym">Eumeta japonica</name>
    <dbReference type="NCBI Taxonomy" id="151549"/>
    <lineage>
        <taxon>Eukaryota</taxon>
        <taxon>Metazoa</taxon>
        <taxon>Ecdysozoa</taxon>
        <taxon>Arthropoda</taxon>
        <taxon>Hexapoda</taxon>
        <taxon>Insecta</taxon>
        <taxon>Pterygota</taxon>
        <taxon>Neoptera</taxon>
        <taxon>Endopterygota</taxon>
        <taxon>Lepidoptera</taxon>
        <taxon>Glossata</taxon>
        <taxon>Ditrysia</taxon>
        <taxon>Tineoidea</taxon>
        <taxon>Psychidae</taxon>
        <taxon>Oiketicinae</taxon>
        <taxon>Eumeta</taxon>
    </lineage>
</organism>
<name>A0A4C2A601_EUMVA</name>
<proteinExistence type="predicted"/>
<feature type="transmembrane region" description="Helical" evidence="1">
    <location>
        <begin position="20"/>
        <end position="40"/>
    </location>
</feature>
<accession>A0A4C2A601</accession>
<comment type="caution">
    <text evidence="2">The sequence shown here is derived from an EMBL/GenBank/DDBJ whole genome shotgun (WGS) entry which is preliminary data.</text>
</comment>
<keyword evidence="1" id="KW-0472">Membrane</keyword>